<dbReference type="PANTHER" id="PTHR11956">
    <property type="entry name" value="ARGINYL-TRNA SYNTHETASE"/>
    <property type="match status" value="1"/>
</dbReference>
<dbReference type="InterPro" id="IPR035684">
    <property type="entry name" value="ArgRS_core"/>
</dbReference>
<evidence type="ECO:0000256" key="6">
    <source>
        <dbReference type="ARBA" id="ARBA00023146"/>
    </source>
</evidence>
<feature type="short sequence motif" description="'HIGH' region" evidence="8">
    <location>
        <begin position="119"/>
        <end position="129"/>
    </location>
</feature>
<dbReference type="SUPFAM" id="SSF55190">
    <property type="entry name" value="Arginyl-tRNA synthetase (ArgRS), N-terminal 'additional' domain"/>
    <property type="match status" value="1"/>
</dbReference>
<dbReference type="EMBL" id="CP002278">
    <property type="protein sequence ID" value="ADP76884.1"/>
    <property type="molecule type" value="Genomic_DNA"/>
</dbReference>
<dbReference type="EC" id="6.1.1.19" evidence="8"/>
<comment type="subcellular location">
    <subcellularLocation>
        <location evidence="8">Cytoplasm</location>
    </subcellularLocation>
</comment>
<dbReference type="InterPro" id="IPR001278">
    <property type="entry name" value="Arg-tRNA-ligase"/>
</dbReference>
<dbReference type="InterPro" id="IPR008909">
    <property type="entry name" value="DALR_anticod-bd"/>
</dbReference>
<dbReference type="GO" id="GO:0005737">
    <property type="term" value="C:cytoplasm"/>
    <property type="evidence" value="ECO:0007669"/>
    <property type="project" value="UniProtKB-SubCell"/>
</dbReference>
<dbReference type="SUPFAM" id="SSF52374">
    <property type="entry name" value="Nucleotidylyl transferase"/>
    <property type="match status" value="1"/>
</dbReference>
<evidence type="ECO:0000256" key="9">
    <source>
        <dbReference type="RuleBase" id="RU363038"/>
    </source>
</evidence>
<keyword evidence="5 8" id="KW-0648">Protein biosynthesis</keyword>
<evidence type="ECO:0000256" key="3">
    <source>
        <dbReference type="ARBA" id="ARBA00022741"/>
    </source>
</evidence>
<dbReference type="SUPFAM" id="SSF47323">
    <property type="entry name" value="Anticodon-binding domain of a subclass of class I aminoacyl-tRNA synthetases"/>
    <property type="match status" value="1"/>
</dbReference>
<dbReference type="KEGG" id="mfv:Mfer_0080"/>
<evidence type="ECO:0000256" key="8">
    <source>
        <dbReference type="HAMAP-Rule" id="MF_00123"/>
    </source>
</evidence>
<dbReference type="Pfam" id="PF05746">
    <property type="entry name" value="DALR_1"/>
    <property type="match status" value="1"/>
</dbReference>
<dbReference type="GO" id="GO:0006420">
    <property type="term" value="P:arginyl-tRNA aminoacylation"/>
    <property type="evidence" value="ECO:0007669"/>
    <property type="project" value="UniProtKB-UniRule"/>
</dbReference>
<organism evidence="12 13">
    <name type="scientific">Methanothermus fervidus (strain ATCC 43054 / DSM 2088 / JCM 10308 / V24 S)</name>
    <dbReference type="NCBI Taxonomy" id="523846"/>
    <lineage>
        <taxon>Archaea</taxon>
        <taxon>Methanobacteriati</taxon>
        <taxon>Methanobacteriota</taxon>
        <taxon>Methanomada group</taxon>
        <taxon>Methanobacteria</taxon>
        <taxon>Methanobacteriales</taxon>
        <taxon>Methanothermaceae</taxon>
        <taxon>Methanothermus</taxon>
    </lineage>
</organism>
<dbReference type="InterPro" id="IPR009080">
    <property type="entry name" value="tRNAsynth_Ia_anticodon-bd"/>
</dbReference>
<dbReference type="InterPro" id="IPR001412">
    <property type="entry name" value="aa-tRNA-synth_I_CS"/>
</dbReference>
<comment type="similarity">
    <text evidence="1 8 9">Belongs to the class-I aminoacyl-tRNA synthetase family.</text>
</comment>
<evidence type="ECO:0000259" key="10">
    <source>
        <dbReference type="SMART" id="SM00836"/>
    </source>
</evidence>
<evidence type="ECO:0000313" key="12">
    <source>
        <dbReference type="EMBL" id="ADP76884.1"/>
    </source>
</evidence>
<dbReference type="HOGENOM" id="CLU_006406_6_1_2"/>
<dbReference type="Proteomes" id="UP000002315">
    <property type="component" value="Chromosome"/>
</dbReference>
<dbReference type="Gene3D" id="1.10.730.10">
    <property type="entry name" value="Isoleucyl-tRNA Synthetase, Domain 1"/>
    <property type="match status" value="1"/>
</dbReference>
<dbReference type="InterPro" id="IPR036695">
    <property type="entry name" value="Arg-tRNA-synth_N_sf"/>
</dbReference>
<evidence type="ECO:0000256" key="5">
    <source>
        <dbReference type="ARBA" id="ARBA00022917"/>
    </source>
</evidence>
<reference evidence="12 13" key="1">
    <citation type="journal article" date="2010" name="Stand. Genomic Sci.">
        <title>Complete genome sequence of Methanothermus fervidus type strain (V24S).</title>
        <authorList>
            <person name="Anderson I."/>
            <person name="Djao O.D."/>
            <person name="Misra M."/>
            <person name="Chertkov O."/>
            <person name="Nolan M."/>
            <person name="Lucas S."/>
            <person name="Lapidus A."/>
            <person name="Del Rio T.G."/>
            <person name="Tice H."/>
            <person name="Cheng J.F."/>
            <person name="Tapia R."/>
            <person name="Han C."/>
            <person name="Goodwin L."/>
            <person name="Pitluck S."/>
            <person name="Liolios K."/>
            <person name="Ivanova N."/>
            <person name="Mavromatis K."/>
            <person name="Mikhailova N."/>
            <person name="Pati A."/>
            <person name="Brambilla E."/>
            <person name="Chen A."/>
            <person name="Palaniappan K."/>
            <person name="Land M."/>
            <person name="Hauser L."/>
            <person name="Chang Y.J."/>
            <person name="Jeffries C.D."/>
            <person name="Sikorski J."/>
            <person name="Spring S."/>
            <person name="Rohde M."/>
            <person name="Eichinger K."/>
            <person name="Huber H."/>
            <person name="Wirth R."/>
            <person name="Goker M."/>
            <person name="Detter J.C."/>
            <person name="Woyke T."/>
            <person name="Bristow J."/>
            <person name="Eisen J.A."/>
            <person name="Markowitz V."/>
            <person name="Hugenholtz P."/>
            <person name="Klenk H.P."/>
            <person name="Kyrpides N.C."/>
        </authorList>
    </citation>
    <scope>NUCLEOTIDE SEQUENCE [LARGE SCALE GENOMIC DNA]</scope>
    <source>
        <strain evidence="13">ATCC 43054 / DSM 2088 / JCM 10308 / V24 S</strain>
    </source>
</reference>
<dbReference type="GO" id="GO:0005524">
    <property type="term" value="F:ATP binding"/>
    <property type="evidence" value="ECO:0007669"/>
    <property type="project" value="UniProtKB-UniRule"/>
</dbReference>
<evidence type="ECO:0000256" key="1">
    <source>
        <dbReference type="ARBA" id="ARBA00005594"/>
    </source>
</evidence>
<sequence>MEIEEKIKNSIVNALKDLNYPVVDINLEEPPSKDLGDLSTNLSFKLASDLGMNPVDIANNIVNAMETPKYISKVETKGPYINFFIDYDAFAPKLLKKIDENYGNLKSKNKKVILEHTSANPNGPLHVGHLRNAIIGDSLARIMRAAGYDVETHYYVNDMGRQVAMVVWGALNLEFKKEKVKKDHEIGKIYYLANKALENDPKIENEVNKLMKKYEEGDKKTRKIFKNIVKKCLEGIKETLKNLNIEHDKFVWESDFVRDSSIEKIIEKLKNTEYFYESEGAICLNLEKFGIEKELILKRSDGTSLYATRDIAYHFMKSQNADIVIDVLGSDHKLTAEQVKTVMKILKSKQPEIIFYEFITLPNGSMSTRKGTFVSVDELIEESKKRAIEEIKKRRKDISESEMEKIAEIVSIGAIRYYIAKLSPEKHLTFKWEDVLDFEKGCASIQYAHARACKLLKKAKYKEKEYEIDKWPLNDLEIDLIRILSKFPKIVETAAKTRKIHMAAQYAQELANAFNRFYKHVPVIGSEHEKNRLVLVEKCKITINNCLKLLGIKAPSSM</sequence>
<keyword evidence="8" id="KW-0963">Cytoplasm</keyword>
<evidence type="ECO:0000256" key="2">
    <source>
        <dbReference type="ARBA" id="ARBA00022598"/>
    </source>
</evidence>
<gene>
    <name evidence="8" type="primary">argS</name>
    <name evidence="12" type="ordered locus">Mfer_0080</name>
</gene>
<dbReference type="Gene3D" id="3.40.50.620">
    <property type="entry name" value="HUPs"/>
    <property type="match status" value="1"/>
</dbReference>
<dbReference type="InterPro" id="IPR014729">
    <property type="entry name" value="Rossmann-like_a/b/a_fold"/>
</dbReference>
<dbReference type="InterPro" id="IPR005148">
    <property type="entry name" value="Arg-tRNA-synth_N"/>
</dbReference>
<accession>E3GWZ5</accession>
<evidence type="ECO:0000259" key="11">
    <source>
        <dbReference type="SMART" id="SM01016"/>
    </source>
</evidence>
<dbReference type="PROSITE" id="PS00178">
    <property type="entry name" value="AA_TRNA_LIGASE_I"/>
    <property type="match status" value="1"/>
</dbReference>
<dbReference type="SMART" id="SM00836">
    <property type="entry name" value="DALR_1"/>
    <property type="match status" value="1"/>
</dbReference>
<keyword evidence="4 8" id="KW-0067">ATP-binding</keyword>
<dbReference type="PRINTS" id="PR01038">
    <property type="entry name" value="TRNASYNTHARG"/>
</dbReference>
<dbReference type="NCBIfam" id="TIGR00456">
    <property type="entry name" value="argS"/>
    <property type="match status" value="1"/>
</dbReference>
<proteinExistence type="inferred from homology"/>
<keyword evidence="2 8" id="KW-0436">Ligase</keyword>
<evidence type="ECO:0000256" key="7">
    <source>
        <dbReference type="ARBA" id="ARBA00049339"/>
    </source>
</evidence>
<keyword evidence="13" id="KW-1185">Reference proteome</keyword>
<keyword evidence="6 8" id="KW-0030">Aminoacyl-tRNA synthetase</keyword>
<dbReference type="CDD" id="cd00671">
    <property type="entry name" value="ArgRS_core"/>
    <property type="match status" value="1"/>
</dbReference>
<protein>
    <recommendedName>
        <fullName evidence="8">Arginine--tRNA ligase</fullName>
        <ecNumber evidence="8">6.1.1.19</ecNumber>
    </recommendedName>
    <alternativeName>
        <fullName evidence="8">Arginyl-tRNA synthetase</fullName>
        <shortName evidence="8">ArgRS</shortName>
    </alternativeName>
</protein>
<dbReference type="HAMAP" id="MF_00123">
    <property type="entry name" value="Arg_tRNA_synth"/>
    <property type="match status" value="1"/>
</dbReference>
<evidence type="ECO:0000313" key="13">
    <source>
        <dbReference type="Proteomes" id="UP000002315"/>
    </source>
</evidence>
<dbReference type="SMART" id="SM01016">
    <property type="entry name" value="Arg_tRNA_synt_N"/>
    <property type="match status" value="1"/>
</dbReference>
<dbReference type="Pfam" id="PF00750">
    <property type="entry name" value="tRNA-synt_1d"/>
    <property type="match status" value="1"/>
</dbReference>
<comment type="catalytic activity">
    <reaction evidence="7 8">
        <text>tRNA(Arg) + L-arginine + ATP = L-arginyl-tRNA(Arg) + AMP + diphosphate</text>
        <dbReference type="Rhea" id="RHEA:20301"/>
        <dbReference type="Rhea" id="RHEA-COMP:9658"/>
        <dbReference type="Rhea" id="RHEA-COMP:9673"/>
        <dbReference type="ChEBI" id="CHEBI:30616"/>
        <dbReference type="ChEBI" id="CHEBI:32682"/>
        <dbReference type="ChEBI" id="CHEBI:33019"/>
        <dbReference type="ChEBI" id="CHEBI:78442"/>
        <dbReference type="ChEBI" id="CHEBI:78513"/>
        <dbReference type="ChEBI" id="CHEBI:456215"/>
        <dbReference type="EC" id="6.1.1.19"/>
    </reaction>
</comment>
<dbReference type="GO" id="GO:0004814">
    <property type="term" value="F:arginine-tRNA ligase activity"/>
    <property type="evidence" value="ECO:0007669"/>
    <property type="project" value="UniProtKB-UniRule"/>
</dbReference>
<evidence type="ECO:0000256" key="4">
    <source>
        <dbReference type="ARBA" id="ARBA00022840"/>
    </source>
</evidence>
<dbReference type="AlphaFoldDB" id="E3GWZ5"/>
<feature type="domain" description="Arginyl tRNA synthetase N-terminal" evidence="11">
    <location>
        <begin position="1"/>
        <end position="85"/>
    </location>
</feature>
<dbReference type="Pfam" id="PF03485">
    <property type="entry name" value="Arg_tRNA_synt_N"/>
    <property type="match status" value="1"/>
</dbReference>
<dbReference type="Gene3D" id="3.30.1360.70">
    <property type="entry name" value="Arginyl tRNA synthetase N-terminal domain"/>
    <property type="match status" value="1"/>
</dbReference>
<dbReference type="PANTHER" id="PTHR11956:SF5">
    <property type="entry name" value="ARGININE--TRNA LIGASE, CYTOPLASMIC"/>
    <property type="match status" value="1"/>
</dbReference>
<feature type="domain" description="DALR anticodon binding" evidence="10">
    <location>
        <begin position="445"/>
        <end position="558"/>
    </location>
</feature>
<dbReference type="STRING" id="523846.Mfer_0080"/>
<name>E3GWZ5_METFV</name>
<keyword evidence="3 8" id="KW-0547">Nucleotide-binding</keyword>